<evidence type="ECO:0000313" key="2">
    <source>
        <dbReference type="Proteomes" id="UP000256964"/>
    </source>
</evidence>
<reference evidence="1 2" key="1">
    <citation type="journal article" date="2018" name="Biotechnol. Biofuels">
        <title>Integrative visual omics of the white-rot fungus Polyporus brumalis exposes the biotechnological potential of its oxidative enzymes for delignifying raw plant biomass.</title>
        <authorList>
            <person name="Miyauchi S."/>
            <person name="Rancon A."/>
            <person name="Drula E."/>
            <person name="Hage H."/>
            <person name="Chaduli D."/>
            <person name="Favel A."/>
            <person name="Grisel S."/>
            <person name="Henrissat B."/>
            <person name="Herpoel-Gimbert I."/>
            <person name="Ruiz-Duenas F.J."/>
            <person name="Chevret D."/>
            <person name="Hainaut M."/>
            <person name="Lin J."/>
            <person name="Wang M."/>
            <person name="Pangilinan J."/>
            <person name="Lipzen A."/>
            <person name="Lesage-Meessen L."/>
            <person name="Navarro D."/>
            <person name="Riley R."/>
            <person name="Grigoriev I.V."/>
            <person name="Zhou S."/>
            <person name="Raouche S."/>
            <person name="Rosso M.N."/>
        </authorList>
    </citation>
    <scope>NUCLEOTIDE SEQUENCE [LARGE SCALE GENOMIC DNA]</scope>
    <source>
        <strain evidence="1 2">BRFM 1820</strain>
    </source>
</reference>
<keyword evidence="2" id="KW-1185">Reference proteome</keyword>
<protein>
    <submittedName>
        <fullName evidence="1">Uncharacterized protein</fullName>
    </submittedName>
</protein>
<dbReference type="Proteomes" id="UP000256964">
    <property type="component" value="Unassembled WGS sequence"/>
</dbReference>
<sequence length="80" mass="8816">MLKQYRGVMGLLYLLCGNSSGNASDARATALSRLCERAHASPCRRPTAFASVLVAMQVPQTRTLEHDMDQQPFTYNVLSV</sequence>
<dbReference type="AlphaFoldDB" id="A0A371DA21"/>
<accession>A0A371DA21</accession>
<gene>
    <name evidence="1" type="ORF">OH76DRAFT_1403598</name>
</gene>
<proteinExistence type="predicted"/>
<evidence type="ECO:0000313" key="1">
    <source>
        <dbReference type="EMBL" id="RDX49378.1"/>
    </source>
</evidence>
<dbReference type="EMBL" id="KZ857405">
    <property type="protein sequence ID" value="RDX49378.1"/>
    <property type="molecule type" value="Genomic_DNA"/>
</dbReference>
<organism evidence="1 2">
    <name type="scientific">Lentinus brumalis</name>
    <dbReference type="NCBI Taxonomy" id="2498619"/>
    <lineage>
        <taxon>Eukaryota</taxon>
        <taxon>Fungi</taxon>
        <taxon>Dikarya</taxon>
        <taxon>Basidiomycota</taxon>
        <taxon>Agaricomycotina</taxon>
        <taxon>Agaricomycetes</taxon>
        <taxon>Polyporales</taxon>
        <taxon>Polyporaceae</taxon>
        <taxon>Lentinus</taxon>
    </lineage>
</organism>
<name>A0A371DA21_9APHY</name>